<protein>
    <recommendedName>
        <fullName evidence="3">SWIM-type domain-containing protein</fullName>
    </recommendedName>
</protein>
<name>W2QHK4_PHYN3</name>
<accession>W2QHK4</accession>
<evidence type="ECO:0000259" key="3">
    <source>
        <dbReference type="PROSITE" id="PS50966"/>
    </source>
</evidence>
<dbReference type="PROSITE" id="PS50966">
    <property type="entry name" value="ZF_SWIM"/>
    <property type="match status" value="1"/>
</dbReference>
<dbReference type="Proteomes" id="UP000018817">
    <property type="component" value="Unassembled WGS sequence"/>
</dbReference>
<feature type="region of interest" description="Disordered" evidence="2">
    <location>
        <begin position="447"/>
        <end position="476"/>
    </location>
</feature>
<evidence type="ECO:0000313" key="4">
    <source>
        <dbReference type="EMBL" id="ETN12326.1"/>
    </source>
</evidence>
<dbReference type="InterPro" id="IPR052579">
    <property type="entry name" value="Zinc_finger_SWIM"/>
</dbReference>
<reference evidence="5" key="1">
    <citation type="submission" date="2011-12" db="EMBL/GenBank/DDBJ databases">
        <authorList>
            <consortium name="The Broad Institute Genome Sequencing Platform"/>
            <person name="Russ C."/>
            <person name="Tyler B."/>
            <person name="Panabieres F."/>
            <person name="Shan W."/>
            <person name="Tripathy S."/>
            <person name="Grunwald N."/>
            <person name="Machado M."/>
            <person name="Young S.K."/>
            <person name="Zeng Q."/>
            <person name="Gargeya S."/>
            <person name="Fitzgerald M."/>
            <person name="Haas B."/>
            <person name="Abouelleil A."/>
            <person name="Alvarado L."/>
            <person name="Arachchi H.M."/>
            <person name="Berlin A."/>
            <person name="Chapman S.B."/>
            <person name="Gearin G."/>
            <person name="Goldberg J."/>
            <person name="Griggs A."/>
            <person name="Gujja S."/>
            <person name="Hansen M."/>
            <person name="Heiman D."/>
            <person name="Howarth C."/>
            <person name="Larimer J."/>
            <person name="Lui A."/>
            <person name="MacDonald P.J.P."/>
            <person name="McCowen C."/>
            <person name="Montmayeur A."/>
            <person name="Murphy C."/>
            <person name="Neiman D."/>
            <person name="Pearson M."/>
            <person name="Priest M."/>
            <person name="Roberts A."/>
            <person name="Saif S."/>
            <person name="Shea T."/>
            <person name="Sisk P."/>
            <person name="Stolte C."/>
            <person name="Sykes S."/>
            <person name="Wortman J."/>
            <person name="Nusbaum C."/>
            <person name="Birren B."/>
        </authorList>
    </citation>
    <scope>NUCLEOTIDE SEQUENCE [LARGE SCALE GENOMIC DNA]</scope>
    <source>
        <strain evidence="5">INRA-310</strain>
    </source>
</reference>
<gene>
    <name evidence="4" type="ORF">PPTG_09185</name>
</gene>
<dbReference type="Pfam" id="PF21056">
    <property type="entry name" value="ZSWIM1-3_RNaseH-like"/>
    <property type="match status" value="1"/>
</dbReference>
<dbReference type="GO" id="GO:0008270">
    <property type="term" value="F:zinc ion binding"/>
    <property type="evidence" value="ECO:0007669"/>
    <property type="project" value="UniProtKB-KW"/>
</dbReference>
<reference evidence="4 5" key="2">
    <citation type="submission" date="2013-11" db="EMBL/GenBank/DDBJ databases">
        <title>The Genome Sequence of Phytophthora parasitica INRA-310.</title>
        <authorList>
            <consortium name="The Broad Institute Genomics Platform"/>
            <person name="Russ C."/>
            <person name="Tyler B."/>
            <person name="Panabieres F."/>
            <person name="Shan W."/>
            <person name="Tripathy S."/>
            <person name="Grunwald N."/>
            <person name="Machado M."/>
            <person name="Johnson C.S."/>
            <person name="Arredondo F."/>
            <person name="Hong C."/>
            <person name="Coffey M."/>
            <person name="Young S.K."/>
            <person name="Zeng Q."/>
            <person name="Gargeya S."/>
            <person name="Fitzgerald M."/>
            <person name="Abouelleil A."/>
            <person name="Alvarado L."/>
            <person name="Chapman S.B."/>
            <person name="Gainer-Dewar J."/>
            <person name="Goldberg J."/>
            <person name="Griggs A."/>
            <person name="Gujja S."/>
            <person name="Hansen M."/>
            <person name="Howarth C."/>
            <person name="Imamovic A."/>
            <person name="Ireland A."/>
            <person name="Larimer J."/>
            <person name="McCowan C."/>
            <person name="Murphy C."/>
            <person name="Pearson M."/>
            <person name="Poon T.W."/>
            <person name="Priest M."/>
            <person name="Roberts A."/>
            <person name="Saif S."/>
            <person name="Shea T."/>
            <person name="Sykes S."/>
            <person name="Wortman J."/>
            <person name="Nusbaum C."/>
            <person name="Birren B."/>
        </authorList>
    </citation>
    <scope>NUCLEOTIDE SEQUENCE [LARGE SCALE GENOMIC DNA]</scope>
    <source>
        <strain evidence="4 5">INRA-310</strain>
    </source>
</reference>
<evidence type="ECO:0000256" key="2">
    <source>
        <dbReference type="SAM" id="MobiDB-lite"/>
    </source>
</evidence>
<keyword evidence="1" id="KW-0863">Zinc-finger</keyword>
<dbReference type="OrthoDB" id="129454at2759"/>
<keyword evidence="1" id="KW-0479">Metal-binding</keyword>
<dbReference type="InterPro" id="IPR048324">
    <property type="entry name" value="ZSWIM1-3_RNaseH-like"/>
</dbReference>
<dbReference type="AlphaFoldDB" id="W2QHK4"/>
<feature type="compositionally biased region" description="Basic and acidic residues" evidence="2">
    <location>
        <begin position="456"/>
        <end position="470"/>
    </location>
</feature>
<evidence type="ECO:0000256" key="1">
    <source>
        <dbReference type="PROSITE-ProRule" id="PRU00325"/>
    </source>
</evidence>
<organism evidence="4 5">
    <name type="scientific">Phytophthora nicotianae (strain INRA-310)</name>
    <name type="common">Phytophthora parasitica</name>
    <dbReference type="NCBI Taxonomy" id="761204"/>
    <lineage>
        <taxon>Eukaryota</taxon>
        <taxon>Sar</taxon>
        <taxon>Stramenopiles</taxon>
        <taxon>Oomycota</taxon>
        <taxon>Peronosporomycetes</taxon>
        <taxon>Peronosporales</taxon>
        <taxon>Peronosporaceae</taxon>
        <taxon>Phytophthora</taxon>
    </lineage>
</organism>
<dbReference type="RefSeq" id="XP_008902306.1">
    <property type="nucleotide sequence ID" value="XM_008904058.1"/>
</dbReference>
<feature type="domain" description="SWIM-type" evidence="3">
    <location>
        <begin position="278"/>
        <end position="310"/>
    </location>
</feature>
<evidence type="ECO:0000313" key="5">
    <source>
        <dbReference type="Proteomes" id="UP000018817"/>
    </source>
</evidence>
<dbReference type="OMA" id="CRVMWAN"/>
<dbReference type="InterPro" id="IPR007527">
    <property type="entry name" value="Znf_SWIM"/>
</dbReference>
<dbReference type="PANTHER" id="PTHR31569:SF4">
    <property type="entry name" value="SWIM-TYPE DOMAIN-CONTAINING PROTEIN"/>
    <property type="match status" value="1"/>
</dbReference>
<dbReference type="STRING" id="761204.W2QHK4"/>
<dbReference type="EMBL" id="KI669577">
    <property type="protein sequence ID" value="ETN12326.1"/>
    <property type="molecule type" value="Genomic_DNA"/>
</dbReference>
<dbReference type="PANTHER" id="PTHR31569">
    <property type="entry name" value="SWIM-TYPE DOMAIN-CONTAINING PROTEIN"/>
    <property type="match status" value="1"/>
</dbReference>
<dbReference type="GeneID" id="20178923"/>
<dbReference type="VEuPathDB" id="FungiDB:PPTG_09185"/>
<proteinExistence type="predicted"/>
<sequence>MLVMVGSLVVTTATGRGFPVVDFICLNEQAATTSTVLEYFKEKNPRWKDVTTVVIDKDFVEWQVLEKCFPNTNIFLCQFHAISYWKKVMKRPAYRLKMSQREELLQMMTKLLYSATKDVYKSGYQELKRYCTVNKRLSFFAYFEKNWNSCRVMWANFARGKHFTAGNTTTNRIESNWNQLKMLLGMKTRIEKTIAGLLQHQMTITEQIVSELDKQHSSSRLPRTVPLFLRAVASRLSNNMLEKVKKEWEGFVNQAEVTSCEQSLTSWVWNVHCSHQTFRCHDLDWVCTCLFYTSNHLPCRHLMLVASKYREHDKLPANAIHNRWSTVSALDIKDELVIAAASLQKVVSMSKLRLPKRLPNETDETEASASTKGVNEVVYVRLRRNERANKIVLSSAEKYCYAKAMLEPLLEHLSGLSMSVVSTPAAATKSEAEESLQQERVLPISLEATATIPTSRGREGEDEADRKPARQVDIISMPKPKRRINSRAITKQLRQTTLVPEPNRPAEYMHNFAIPVDLTRSMQAAITTAKREQCKPDELDESVKKHGIVLDMVASIDPQIWKFSSAYIGSLVGFHAIKTKGHMWFEDRKWLEQNWLKLPSNVSLFARETRTQGLSADAVCNRHKALANEVIAKFASSRLLTEFMALSGNRTITFENILGGLCRGGSMTATSISACVRLGV</sequence>
<keyword evidence="1" id="KW-0862">Zinc</keyword>